<sequence>MSTTTSGPAPAPAPSPAPAAAGVLDEARRRARETVRRVRCENRLVSRYGFNTPAVLSHRRRPPVLTEAGRDLLGDLRRDGVATAQLDDLLGEPGRFEQLRRHVEDLRAASADGERAFGKSFLVELMGSEPVVAADDPLLQLAVDPRLRGIAEEYAQMSLKVHDLNAWLNLPTGGAAVQSQRWHRDLPEDHDIVKMFVYVRDVTPGAGPLRYLAGSATRTGRTLQVRNDWDGVGYRLDDSGVERLVEQNPGLEIRTASAPAGTVVFADTRGIHRGGHAVDTERLLTQVLWASAACCRPRSLHAAPGTDPGASEVFRHVRLVKGSR</sequence>
<gene>
    <name evidence="2" type="ORF">BJ968_000275</name>
</gene>
<dbReference type="EMBL" id="JACCBB010000001">
    <property type="protein sequence ID" value="NYD20735.1"/>
    <property type="molecule type" value="Genomic_DNA"/>
</dbReference>
<dbReference type="GO" id="GO:0016706">
    <property type="term" value="F:2-oxoglutarate-dependent dioxygenase activity"/>
    <property type="evidence" value="ECO:0007669"/>
    <property type="project" value="UniProtKB-ARBA"/>
</dbReference>
<evidence type="ECO:0000313" key="2">
    <source>
        <dbReference type="EMBL" id="NYD20735.1"/>
    </source>
</evidence>
<dbReference type="SUPFAM" id="SSF51197">
    <property type="entry name" value="Clavaminate synthase-like"/>
    <property type="match status" value="1"/>
</dbReference>
<comment type="caution">
    <text evidence="2">The sequence shown here is derived from an EMBL/GenBank/DDBJ whole genome shotgun (WGS) entry which is preliminary data.</text>
</comment>
<evidence type="ECO:0000313" key="3">
    <source>
        <dbReference type="Proteomes" id="UP000521922"/>
    </source>
</evidence>
<dbReference type="Gene3D" id="2.60.120.620">
    <property type="entry name" value="q2cbj1_9rhob like domain"/>
    <property type="match status" value="1"/>
</dbReference>
<name>A0A7Y9ARL7_9ACTN</name>
<dbReference type="AlphaFoldDB" id="A0A7Y9ARL7"/>
<evidence type="ECO:0008006" key="4">
    <source>
        <dbReference type="Google" id="ProtNLM"/>
    </source>
</evidence>
<feature type="region of interest" description="Disordered" evidence="1">
    <location>
        <begin position="1"/>
        <end position="22"/>
    </location>
</feature>
<dbReference type="InterPro" id="IPR008775">
    <property type="entry name" value="Phytyl_CoA_dOase-like"/>
</dbReference>
<dbReference type="RefSeq" id="WP_179748550.1">
    <property type="nucleotide sequence ID" value="NZ_BAAAGN010000002.1"/>
</dbReference>
<organism evidence="2 3">
    <name type="scientific">Kineococcus aurantiacus</name>
    <dbReference type="NCBI Taxonomy" id="37633"/>
    <lineage>
        <taxon>Bacteria</taxon>
        <taxon>Bacillati</taxon>
        <taxon>Actinomycetota</taxon>
        <taxon>Actinomycetes</taxon>
        <taxon>Kineosporiales</taxon>
        <taxon>Kineosporiaceae</taxon>
        <taxon>Kineococcus</taxon>
    </lineage>
</organism>
<dbReference type="Proteomes" id="UP000521922">
    <property type="component" value="Unassembled WGS sequence"/>
</dbReference>
<proteinExistence type="predicted"/>
<reference evidence="2 3" key="1">
    <citation type="submission" date="2020-07" db="EMBL/GenBank/DDBJ databases">
        <title>Sequencing the genomes of 1000 actinobacteria strains.</title>
        <authorList>
            <person name="Klenk H.-P."/>
        </authorList>
    </citation>
    <scope>NUCLEOTIDE SEQUENCE [LARGE SCALE GENOMIC DNA]</scope>
    <source>
        <strain evidence="2 3">DSM 7487</strain>
    </source>
</reference>
<protein>
    <recommendedName>
        <fullName evidence="4">Phytanoyl-CoA dioxygenase family protein</fullName>
    </recommendedName>
</protein>
<evidence type="ECO:0000256" key="1">
    <source>
        <dbReference type="SAM" id="MobiDB-lite"/>
    </source>
</evidence>
<keyword evidence="3" id="KW-1185">Reference proteome</keyword>
<dbReference type="Pfam" id="PF05721">
    <property type="entry name" value="PhyH"/>
    <property type="match status" value="1"/>
</dbReference>
<accession>A0A7Y9ARL7</accession>